<dbReference type="AlphaFoldDB" id="A0A9X2ERS8"/>
<reference evidence="1" key="1">
    <citation type="journal article" date="2022" name="Arch. Microbiol.">
        <title>Microbulbifer okhotskensis sp. nov., isolated from a deep bottom sediment of the Okhotsk Sea.</title>
        <authorList>
            <person name="Romanenko L."/>
            <person name="Kurilenko V."/>
            <person name="Otstavnykh N."/>
            <person name="Velansky P."/>
            <person name="Isaeva M."/>
            <person name="Mikhailov V."/>
        </authorList>
    </citation>
    <scope>NUCLEOTIDE SEQUENCE</scope>
    <source>
        <strain evidence="1">OS29</strain>
    </source>
</reference>
<sequence>MGFSKALFFGAGMILCNMRGGGESPFLLDDKQDVSEELDDIVLVSAKIKSHEISFENILEIFILFFTQVFDRSKANILITQEFIKNIPKQRVGNVGNTASGFHFSLGSLGEFSRHQIYWLKKYHIAYYTMVLLDVLNVKKRPGSKIVEDFIFSYLPKREDGCTATYSITRDALVFAISKGSDGYCVDVTVNKAMFDLDRVVFFLRQFSVECDVLDI</sequence>
<evidence type="ECO:0000313" key="2">
    <source>
        <dbReference type="Proteomes" id="UP001139028"/>
    </source>
</evidence>
<evidence type="ECO:0000313" key="1">
    <source>
        <dbReference type="EMBL" id="MCO1336200.1"/>
    </source>
</evidence>
<gene>
    <name evidence="1" type="ORF">MO867_17865</name>
</gene>
<dbReference type="EMBL" id="JALBWM010000113">
    <property type="protein sequence ID" value="MCO1336200.1"/>
    <property type="molecule type" value="Genomic_DNA"/>
</dbReference>
<proteinExistence type="predicted"/>
<dbReference type="Proteomes" id="UP001139028">
    <property type="component" value="Unassembled WGS sequence"/>
</dbReference>
<organism evidence="1 2">
    <name type="scientific">Microbulbifer okhotskensis</name>
    <dbReference type="NCBI Taxonomy" id="2926617"/>
    <lineage>
        <taxon>Bacteria</taxon>
        <taxon>Pseudomonadati</taxon>
        <taxon>Pseudomonadota</taxon>
        <taxon>Gammaproteobacteria</taxon>
        <taxon>Cellvibrionales</taxon>
        <taxon>Microbulbiferaceae</taxon>
        <taxon>Microbulbifer</taxon>
    </lineage>
</organism>
<comment type="caution">
    <text evidence="1">The sequence shown here is derived from an EMBL/GenBank/DDBJ whole genome shotgun (WGS) entry which is preliminary data.</text>
</comment>
<dbReference type="RefSeq" id="WP_252471696.1">
    <property type="nucleotide sequence ID" value="NZ_JALBWM010000113.1"/>
</dbReference>
<name>A0A9X2ERS8_9GAMM</name>
<protein>
    <submittedName>
        <fullName evidence="1">Uncharacterized protein</fullName>
    </submittedName>
</protein>
<accession>A0A9X2ERS8</accession>
<keyword evidence="2" id="KW-1185">Reference proteome</keyword>